<accession>A0A1H2EV86</accession>
<dbReference type="Proteomes" id="UP000243232">
    <property type="component" value="Chromosome I"/>
</dbReference>
<proteinExistence type="predicted"/>
<evidence type="ECO:0000313" key="1">
    <source>
        <dbReference type="EMBL" id="SDT99052.1"/>
    </source>
</evidence>
<keyword evidence="2" id="KW-1185">Reference proteome</keyword>
<reference evidence="2" key="1">
    <citation type="submission" date="2016-10" db="EMBL/GenBank/DDBJ databases">
        <authorList>
            <person name="Varghese N."/>
            <person name="Submissions S."/>
        </authorList>
    </citation>
    <scope>NUCLEOTIDE SEQUENCE [LARGE SCALE GENOMIC DNA]</scope>
    <source>
        <strain evidence="2">DSM 17875</strain>
    </source>
</reference>
<sequence>MQERDKTVFAAALLIMMRPLRCESQHETGCKQAFYLTLKTGQAETYLTRPCGAGFAQ</sequence>
<evidence type="ECO:0000313" key="2">
    <source>
        <dbReference type="Proteomes" id="UP000243232"/>
    </source>
</evidence>
<organism evidence="1 2">
    <name type="scientific">Pseudomonas pohangensis</name>
    <dbReference type="NCBI Taxonomy" id="364197"/>
    <lineage>
        <taxon>Bacteria</taxon>
        <taxon>Pseudomonadati</taxon>
        <taxon>Pseudomonadota</taxon>
        <taxon>Gammaproteobacteria</taxon>
        <taxon>Pseudomonadales</taxon>
        <taxon>Pseudomonadaceae</taxon>
        <taxon>Pseudomonas</taxon>
    </lineage>
</organism>
<dbReference type="AlphaFoldDB" id="A0A1H2EV86"/>
<dbReference type="EMBL" id="LT629785">
    <property type="protein sequence ID" value="SDT99052.1"/>
    <property type="molecule type" value="Genomic_DNA"/>
</dbReference>
<gene>
    <name evidence="1" type="ORF">SAMN05216296_1107</name>
</gene>
<protein>
    <submittedName>
        <fullName evidence="1">Uncharacterized protein</fullName>
    </submittedName>
</protein>
<name>A0A1H2EV86_9PSED</name>